<dbReference type="Gene3D" id="1.10.8.100">
    <property type="entry name" value="Ribosomal RNA adenine dimethylase-like, domain 2"/>
    <property type="match status" value="1"/>
</dbReference>
<dbReference type="KEGG" id="mzi:HWN40_08790"/>
<dbReference type="InterPro" id="IPR020598">
    <property type="entry name" value="rRNA_Ade_methylase_Trfase_N"/>
</dbReference>
<dbReference type="PROSITE" id="PS01131">
    <property type="entry name" value="RRNA_A_DIMETH"/>
    <property type="match status" value="1"/>
</dbReference>
<dbReference type="CDD" id="cd02440">
    <property type="entry name" value="AdoMet_MTases"/>
    <property type="match status" value="1"/>
</dbReference>
<dbReference type="SMART" id="SM00650">
    <property type="entry name" value="rADc"/>
    <property type="match status" value="1"/>
</dbReference>
<feature type="binding site" evidence="7 8">
    <location>
        <position position="92"/>
    </location>
    <ligand>
        <name>S-adenosyl-L-methionine</name>
        <dbReference type="ChEBI" id="CHEBI:59789"/>
    </ligand>
</feature>
<dbReference type="InterPro" id="IPR023165">
    <property type="entry name" value="rRNA_Ade_diMease-like_C"/>
</dbReference>
<dbReference type="RefSeq" id="WP_176965385.1">
    <property type="nucleotide sequence ID" value="NZ_CP058215.1"/>
</dbReference>
<keyword evidence="6 7" id="KW-0694">RNA-binding</keyword>
<dbReference type="InterPro" id="IPR001737">
    <property type="entry name" value="KsgA/Erm"/>
</dbReference>
<comment type="function">
    <text evidence="7">Specifically dimethylates two adjacent adenosines in the loop of a conserved hairpin near the 3'-end of 16S rRNA in the 30S particle. May play a critical role in biogenesis of 30S subunits.</text>
</comment>
<feature type="binding site" evidence="7 8">
    <location>
        <position position="107"/>
    </location>
    <ligand>
        <name>S-adenosyl-L-methionine</name>
        <dbReference type="ChEBI" id="CHEBI:59789"/>
    </ligand>
</feature>
<keyword evidence="2 7" id="KW-0698">rRNA processing</keyword>
<dbReference type="EMBL" id="CP058215">
    <property type="protein sequence ID" value="QLC50329.1"/>
    <property type="molecule type" value="Genomic_DNA"/>
</dbReference>
<evidence type="ECO:0000259" key="9">
    <source>
        <dbReference type="SMART" id="SM00650"/>
    </source>
</evidence>
<dbReference type="PANTHER" id="PTHR11727:SF7">
    <property type="entry name" value="DIMETHYLADENOSINE TRANSFERASE-RELATED"/>
    <property type="match status" value="1"/>
</dbReference>
<feature type="binding site" evidence="7 8">
    <location>
        <position position="67"/>
    </location>
    <ligand>
        <name>S-adenosyl-L-methionine</name>
        <dbReference type="ChEBI" id="CHEBI:59789"/>
    </ligand>
</feature>
<feature type="binding site" evidence="7 8">
    <location>
        <position position="19"/>
    </location>
    <ligand>
        <name>S-adenosyl-L-methionine</name>
        <dbReference type="ChEBI" id="CHEBI:59789"/>
    </ligand>
</feature>
<dbReference type="NCBIfam" id="TIGR00755">
    <property type="entry name" value="ksgA"/>
    <property type="match status" value="1"/>
</dbReference>
<organism evidence="10 11">
    <name type="scientific">Methanolobus zinderi</name>
    <dbReference type="NCBI Taxonomy" id="536044"/>
    <lineage>
        <taxon>Archaea</taxon>
        <taxon>Methanobacteriati</taxon>
        <taxon>Methanobacteriota</taxon>
        <taxon>Stenosarchaea group</taxon>
        <taxon>Methanomicrobia</taxon>
        <taxon>Methanosarcinales</taxon>
        <taxon>Methanosarcinaceae</taxon>
        <taxon>Methanolobus</taxon>
    </lineage>
</organism>
<keyword evidence="4 7" id="KW-0808">Transferase</keyword>
<reference evidence="10 11" key="1">
    <citation type="submission" date="2020-06" db="EMBL/GenBank/DDBJ databases">
        <title>Methanolobus halotolerans sp. nov., isolated from a saline lake Tus in Siberia.</title>
        <authorList>
            <person name="Shen Y."/>
            <person name="Chen S.-C."/>
            <person name="Lai M.-C."/>
            <person name="Huang H.-H."/>
            <person name="Chiu H.-H."/>
            <person name="Tang S.-L."/>
            <person name="Rogozin D.Y."/>
            <person name="Degermendzhy A.G."/>
        </authorList>
    </citation>
    <scope>NUCLEOTIDE SEQUENCE [LARGE SCALE GENOMIC DNA]</scope>
    <source>
        <strain evidence="10 11">DSM 21339</strain>
    </source>
</reference>
<accession>A0A7D5IC21</accession>
<evidence type="ECO:0000313" key="11">
    <source>
        <dbReference type="Proteomes" id="UP000509594"/>
    </source>
</evidence>
<evidence type="ECO:0000256" key="6">
    <source>
        <dbReference type="ARBA" id="ARBA00022884"/>
    </source>
</evidence>
<evidence type="ECO:0000256" key="4">
    <source>
        <dbReference type="ARBA" id="ARBA00022679"/>
    </source>
</evidence>
<proteinExistence type="inferred from homology"/>
<dbReference type="GeneID" id="55821767"/>
<dbReference type="EC" id="2.1.1.-" evidence="7"/>
<evidence type="ECO:0000256" key="7">
    <source>
        <dbReference type="HAMAP-Rule" id="MF_00607"/>
    </source>
</evidence>
<feature type="domain" description="Ribosomal RNA adenine methylase transferase N-terminal" evidence="9">
    <location>
        <begin position="26"/>
        <end position="190"/>
    </location>
</feature>
<evidence type="ECO:0000256" key="5">
    <source>
        <dbReference type="ARBA" id="ARBA00022691"/>
    </source>
</evidence>
<evidence type="ECO:0000256" key="2">
    <source>
        <dbReference type="ARBA" id="ARBA00022552"/>
    </source>
</evidence>
<dbReference type="OrthoDB" id="9883at2157"/>
<keyword evidence="1 7" id="KW-0963">Cytoplasm</keyword>
<dbReference type="InterPro" id="IPR011530">
    <property type="entry name" value="rRNA_adenine_dimethylase"/>
</dbReference>
<evidence type="ECO:0000256" key="1">
    <source>
        <dbReference type="ARBA" id="ARBA00022490"/>
    </source>
</evidence>
<name>A0A7D5IC21_9EURY</name>
<keyword evidence="3 7" id="KW-0489">Methyltransferase</keyword>
<protein>
    <recommendedName>
        <fullName evidence="7">Probable ribosomal RNA small subunit methyltransferase A</fullName>
        <ecNumber evidence="7">2.1.1.-</ecNumber>
    </recommendedName>
    <alternativeName>
        <fullName evidence="7">16S rRNA dimethyladenosine transferase</fullName>
    </alternativeName>
    <alternativeName>
        <fullName evidence="7">16S rRNA dimethylase</fullName>
    </alternativeName>
    <alternativeName>
        <fullName evidence="7">S-adenosylmethionine-6-N',N'-adenosyl(rRNA) dimethyltransferase</fullName>
    </alternativeName>
</protein>
<dbReference type="GO" id="GO:0003723">
    <property type="term" value="F:RNA binding"/>
    <property type="evidence" value="ECO:0007669"/>
    <property type="project" value="UniProtKB-UniRule"/>
</dbReference>
<comment type="similarity">
    <text evidence="7">Belongs to the class I-like SAM-binding methyltransferase superfamily. rRNA adenine N(6)-methyltransferase family. RsmA subfamily.</text>
</comment>
<dbReference type="PROSITE" id="PS51689">
    <property type="entry name" value="SAM_RNA_A_N6_MT"/>
    <property type="match status" value="1"/>
</dbReference>
<dbReference type="GO" id="GO:0005737">
    <property type="term" value="C:cytoplasm"/>
    <property type="evidence" value="ECO:0007669"/>
    <property type="project" value="UniProtKB-SubCell"/>
</dbReference>
<dbReference type="InterPro" id="IPR020596">
    <property type="entry name" value="rRNA_Ade_Mease_Trfase_CS"/>
</dbReference>
<dbReference type="SUPFAM" id="SSF53335">
    <property type="entry name" value="S-adenosyl-L-methionine-dependent methyltransferases"/>
    <property type="match status" value="1"/>
</dbReference>
<dbReference type="Pfam" id="PF00398">
    <property type="entry name" value="RrnaAD"/>
    <property type="match status" value="1"/>
</dbReference>
<dbReference type="Gene3D" id="3.40.50.150">
    <property type="entry name" value="Vaccinia Virus protein VP39"/>
    <property type="match status" value="1"/>
</dbReference>
<keyword evidence="11" id="KW-1185">Reference proteome</keyword>
<dbReference type="Proteomes" id="UP000509594">
    <property type="component" value="Chromosome"/>
</dbReference>
<dbReference type="AlphaFoldDB" id="A0A7D5IC21"/>
<feature type="binding site" evidence="7 8">
    <location>
        <position position="46"/>
    </location>
    <ligand>
        <name>S-adenosyl-L-methionine</name>
        <dbReference type="ChEBI" id="CHEBI:59789"/>
    </ligand>
</feature>
<dbReference type="InterPro" id="IPR029063">
    <property type="entry name" value="SAM-dependent_MTases_sf"/>
</dbReference>
<feature type="binding site" evidence="7 8">
    <location>
        <position position="21"/>
    </location>
    <ligand>
        <name>S-adenosyl-L-methionine</name>
        <dbReference type="ChEBI" id="CHEBI:59789"/>
    </ligand>
</feature>
<keyword evidence="5 7" id="KW-0949">S-adenosyl-L-methionine</keyword>
<comment type="subcellular location">
    <subcellularLocation>
        <location evidence="7">Cytoplasm</location>
    </subcellularLocation>
</comment>
<evidence type="ECO:0000256" key="3">
    <source>
        <dbReference type="ARBA" id="ARBA00022603"/>
    </source>
</evidence>
<evidence type="ECO:0000256" key="8">
    <source>
        <dbReference type="PROSITE-ProRule" id="PRU01026"/>
    </source>
</evidence>
<dbReference type="PANTHER" id="PTHR11727">
    <property type="entry name" value="DIMETHYLADENOSINE TRANSFERASE"/>
    <property type="match status" value="1"/>
</dbReference>
<dbReference type="GO" id="GO:0000179">
    <property type="term" value="F:rRNA (adenine-N6,N6-)-dimethyltransferase activity"/>
    <property type="evidence" value="ECO:0007669"/>
    <property type="project" value="UniProtKB-UniRule"/>
</dbReference>
<evidence type="ECO:0000313" key="10">
    <source>
        <dbReference type="EMBL" id="QLC50329.1"/>
    </source>
</evidence>
<gene>
    <name evidence="7" type="primary">rsmA</name>
    <name evidence="7" type="synonym">ksgA</name>
    <name evidence="10" type="ORF">HWN40_08790</name>
</gene>
<sequence length="286" mass="32746">MVRDILRKYGIRGGNHDQHFLVDERMLDRIVDAADIRPDETILEIGAGIGNLTERLMAKASKVIAIERDPALVNVLISRFGETDKLEIIHADVLDVDFPDFDKVVANLPYSISSEITFKLFKYDFDLGILMYQLEFAERMVARENSKDYSRLSVNTHYFADASIIMKVPRGAFSPPPEVLSAVVKVVPRPAQFEVADEKYFLDFVTAVFGQRRKKMRNSILKNKQPLGIPDMKEFISELPREMLDKRPENLEPAEFAYLANLMYRHKEEIQANGHHQLQKCSNKSG</sequence>
<dbReference type="HAMAP" id="MF_00607">
    <property type="entry name" value="16SrRNA_methyltr_A"/>
    <property type="match status" value="1"/>
</dbReference>